<reference evidence="2 3" key="1">
    <citation type="submission" date="2010-04" db="EMBL/GenBank/DDBJ databases">
        <authorList>
            <person name="Qin X."/>
            <person name="Bachman B."/>
            <person name="Battles P."/>
            <person name="Bell A."/>
            <person name="Bess C."/>
            <person name="Bickham C."/>
            <person name="Chaboub L."/>
            <person name="Chen D."/>
            <person name="Coyle M."/>
            <person name="Deiros D.R."/>
            <person name="Dinh H."/>
            <person name="Forbes L."/>
            <person name="Fowler G."/>
            <person name="Francisco L."/>
            <person name="Fu Q."/>
            <person name="Gubbala S."/>
            <person name="Hale W."/>
            <person name="Han Y."/>
            <person name="Hemphill L."/>
            <person name="Highlander S.K."/>
            <person name="Hirani K."/>
            <person name="Hogues M."/>
            <person name="Jackson L."/>
            <person name="Jakkamsetti A."/>
            <person name="Javaid M."/>
            <person name="Jiang H."/>
            <person name="Korchina V."/>
            <person name="Kovar C."/>
            <person name="Lara F."/>
            <person name="Lee S."/>
            <person name="Mata R."/>
            <person name="Mathew T."/>
            <person name="Moen C."/>
            <person name="Morales K."/>
            <person name="Munidasa M."/>
            <person name="Nazareth L."/>
            <person name="Ngo R."/>
            <person name="Nguyen L."/>
            <person name="Okwuonu G."/>
            <person name="Ongeri F."/>
            <person name="Patil S."/>
            <person name="Petrosino J."/>
            <person name="Pham C."/>
            <person name="Pham P."/>
            <person name="Pu L.-L."/>
            <person name="Puazo M."/>
            <person name="Raj R."/>
            <person name="Reid J."/>
            <person name="Rouhana J."/>
            <person name="Saada N."/>
            <person name="Shang Y."/>
            <person name="Simmons D."/>
            <person name="Thornton R."/>
            <person name="Warren J."/>
            <person name="Weissenberger G."/>
            <person name="Zhang J."/>
            <person name="Zhang L."/>
            <person name="Zhou C."/>
            <person name="Zhu D."/>
            <person name="Muzny D."/>
            <person name="Worley K."/>
            <person name="Gibbs R."/>
        </authorList>
    </citation>
    <scope>NUCLEOTIDE SEQUENCE [LARGE SCALE GENOMIC DNA]</scope>
    <source>
        <strain evidence="2 3">ATCC 49957</strain>
    </source>
</reference>
<comment type="caution">
    <text evidence="2">The sequence shown here is derived from an EMBL/GenBank/DDBJ whole genome shotgun (WGS) entry which is preliminary data.</text>
</comment>
<evidence type="ECO:0000313" key="3">
    <source>
        <dbReference type="Proteomes" id="UP000005324"/>
    </source>
</evidence>
<name>D5RT44_9PROT</name>
<evidence type="ECO:0000256" key="1">
    <source>
        <dbReference type="SAM" id="MobiDB-lite"/>
    </source>
</evidence>
<dbReference type="AlphaFoldDB" id="D5RT44"/>
<evidence type="ECO:0000313" key="2">
    <source>
        <dbReference type="EMBL" id="EFH09532.1"/>
    </source>
</evidence>
<sequence>MMTRPPAASASAVSKPRLPCRAARGVAGGAPRHAAARGPDSGAFDRAVDVQVSRPRRKLRSAGDERIRTIRNGGNICAPATRRL</sequence>
<dbReference type="EMBL" id="ADVL01000777">
    <property type="protein sequence ID" value="EFH09532.1"/>
    <property type="molecule type" value="Genomic_DNA"/>
</dbReference>
<dbReference type="Gene3D" id="1.10.10.10">
    <property type="entry name" value="Winged helix-like DNA-binding domain superfamily/Winged helix DNA-binding domain"/>
    <property type="match status" value="1"/>
</dbReference>
<keyword evidence="3" id="KW-1185">Reference proteome</keyword>
<dbReference type="InterPro" id="IPR036388">
    <property type="entry name" value="WH-like_DNA-bd_sf"/>
</dbReference>
<feature type="compositionally biased region" description="Low complexity" evidence="1">
    <location>
        <begin position="21"/>
        <end position="38"/>
    </location>
</feature>
<feature type="compositionally biased region" description="Low complexity" evidence="1">
    <location>
        <begin position="1"/>
        <end position="12"/>
    </location>
</feature>
<proteinExistence type="predicted"/>
<gene>
    <name evidence="2" type="ORF">HMPREF0731_4256</name>
</gene>
<dbReference type="Proteomes" id="UP000005324">
    <property type="component" value="Unassembled WGS sequence"/>
</dbReference>
<feature type="region of interest" description="Disordered" evidence="1">
    <location>
        <begin position="1"/>
        <end position="48"/>
    </location>
</feature>
<dbReference type="HOGENOM" id="CLU_2525418_0_0_5"/>
<protein>
    <submittedName>
        <fullName evidence="2">Uncharacterized protein</fullName>
    </submittedName>
</protein>
<accession>D5RT44</accession>
<organism evidence="2 3">
    <name type="scientific">Pseudoroseomonas cervicalis ATCC 49957</name>
    <dbReference type="NCBI Taxonomy" id="525371"/>
    <lineage>
        <taxon>Bacteria</taxon>
        <taxon>Pseudomonadati</taxon>
        <taxon>Pseudomonadota</taxon>
        <taxon>Alphaproteobacteria</taxon>
        <taxon>Acetobacterales</taxon>
        <taxon>Roseomonadaceae</taxon>
        <taxon>Roseomonas</taxon>
    </lineage>
</organism>